<dbReference type="Proteomes" id="UP000320585">
    <property type="component" value="Chromosome"/>
</dbReference>
<dbReference type="PANTHER" id="PTHR47751">
    <property type="entry name" value="SUPERFAMILY HYDROLASE, PUTATIVE (AFU_ORTHOLOGUE AFUA_2G16580)-RELATED"/>
    <property type="match status" value="1"/>
</dbReference>
<keyword evidence="1" id="KW-0732">Signal</keyword>
<accession>A0A8D4UVM5</accession>
<evidence type="ECO:0000259" key="2">
    <source>
        <dbReference type="Pfam" id="PF02129"/>
    </source>
</evidence>
<name>A0A8D4UVM5_9FIRM</name>
<dbReference type="GeneID" id="92716967"/>
<evidence type="ECO:0000313" key="4">
    <source>
        <dbReference type="Proteomes" id="UP000320585"/>
    </source>
</evidence>
<dbReference type="Gene3D" id="3.40.50.1820">
    <property type="entry name" value="alpha/beta hydrolase"/>
    <property type="match status" value="1"/>
</dbReference>
<dbReference type="Pfam" id="PF02129">
    <property type="entry name" value="Peptidase_S15"/>
    <property type="match status" value="1"/>
</dbReference>
<keyword evidence="4" id="KW-1185">Reference proteome</keyword>
<feature type="signal peptide" evidence="1">
    <location>
        <begin position="1"/>
        <end position="28"/>
    </location>
</feature>
<dbReference type="EMBL" id="AP019697">
    <property type="protein sequence ID" value="BBK25815.1"/>
    <property type="molecule type" value="Genomic_DNA"/>
</dbReference>
<sequence length="276" mass="30180">MNKKMMKRALTLAAFGLLMAGGMMNASAMDRAPVAASKAPAETIDASKLSNAWDKTFPEDARVSHKKVTFHNRYGITLVGDLYTPKDMKPGEKLDAIAVAGPYGAVKEQVSGRYAQELAARGFLTLAFDPSYTGESGGQPRNTTSPDIDTEDFLAAVDYLSNRPDVDPQKIGVLGICGWGGFAINAASMDPRIKATVTSTMYDMSRVIANGYFDYDKTPEQIKAERKALREMVSAQRTLDYKNGTYKMAGGVPETVTPDMPEFVRNYHDFYQPISV</sequence>
<dbReference type="GO" id="GO:0016787">
    <property type="term" value="F:hydrolase activity"/>
    <property type="evidence" value="ECO:0007669"/>
    <property type="project" value="InterPro"/>
</dbReference>
<feature type="domain" description="Xaa-Pro dipeptidyl-peptidase-like" evidence="2">
    <location>
        <begin position="75"/>
        <end position="218"/>
    </location>
</feature>
<dbReference type="OrthoDB" id="9805123at2"/>
<dbReference type="RefSeq" id="WP_022381501.1">
    <property type="nucleotide sequence ID" value="NZ_AP019697.1"/>
</dbReference>
<dbReference type="AlphaFoldDB" id="A0A8D4UVM5"/>
<organism evidence="3 4">
    <name type="scientific">Dialister hominis</name>
    <dbReference type="NCBI Taxonomy" id="2582419"/>
    <lineage>
        <taxon>Bacteria</taxon>
        <taxon>Bacillati</taxon>
        <taxon>Bacillota</taxon>
        <taxon>Negativicutes</taxon>
        <taxon>Veillonellales</taxon>
        <taxon>Veillonellaceae</taxon>
        <taxon>Dialister</taxon>
    </lineage>
</organism>
<dbReference type="KEGG" id="dho:Dia5BBH33_17500"/>
<dbReference type="InterPro" id="IPR000383">
    <property type="entry name" value="Xaa-Pro-like_dom"/>
</dbReference>
<dbReference type="InterPro" id="IPR029058">
    <property type="entry name" value="AB_hydrolase_fold"/>
</dbReference>
<evidence type="ECO:0000313" key="3">
    <source>
        <dbReference type="EMBL" id="BBK25815.1"/>
    </source>
</evidence>
<evidence type="ECO:0000256" key="1">
    <source>
        <dbReference type="SAM" id="SignalP"/>
    </source>
</evidence>
<dbReference type="SUPFAM" id="SSF53474">
    <property type="entry name" value="alpha/beta-Hydrolases"/>
    <property type="match status" value="1"/>
</dbReference>
<proteinExistence type="predicted"/>
<gene>
    <name evidence="3" type="ORF">Dia5BBH33_17500</name>
</gene>
<reference evidence="4" key="1">
    <citation type="submission" date="2019-05" db="EMBL/GenBank/DDBJ databases">
        <title>Complete genome sequencing of Dialister sp. strain 5BBH33.</title>
        <authorList>
            <person name="Sakamoto M."/>
            <person name="Murakami T."/>
            <person name="Mori H."/>
        </authorList>
    </citation>
    <scope>NUCLEOTIDE SEQUENCE [LARGE SCALE GENOMIC DNA]</scope>
    <source>
        <strain evidence="4">5BBH33</strain>
    </source>
</reference>
<dbReference type="InterPro" id="IPR051411">
    <property type="entry name" value="Polyketide_trans_af380"/>
</dbReference>
<protein>
    <recommendedName>
        <fullName evidence="2">Xaa-Pro dipeptidyl-peptidase-like domain-containing protein</fullName>
    </recommendedName>
</protein>
<dbReference type="PANTHER" id="PTHR47751:SF1">
    <property type="entry name" value="SUPERFAMILY HYDROLASE, PUTATIVE (AFU_ORTHOLOGUE AFUA_2G16580)-RELATED"/>
    <property type="match status" value="1"/>
</dbReference>
<feature type="chain" id="PRO_5034004061" description="Xaa-Pro dipeptidyl-peptidase-like domain-containing protein" evidence="1">
    <location>
        <begin position="29"/>
        <end position="276"/>
    </location>
</feature>